<proteinExistence type="predicted"/>
<dbReference type="Proteomes" id="UP000199659">
    <property type="component" value="Unassembled WGS sequence"/>
</dbReference>
<organism evidence="2 3">
    <name type="scientific">Anaeromicropila populeti</name>
    <dbReference type="NCBI Taxonomy" id="37658"/>
    <lineage>
        <taxon>Bacteria</taxon>
        <taxon>Bacillati</taxon>
        <taxon>Bacillota</taxon>
        <taxon>Clostridia</taxon>
        <taxon>Lachnospirales</taxon>
        <taxon>Lachnospiraceae</taxon>
        <taxon>Anaeromicropila</taxon>
    </lineage>
</organism>
<feature type="domain" description="BIG2" evidence="1">
    <location>
        <begin position="1135"/>
        <end position="1205"/>
    </location>
</feature>
<feature type="domain" description="BIG2" evidence="1">
    <location>
        <begin position="719"/>
        <end position="794"/>
    </location>
</feature>
<dbReference type="SUPFAM" id="SSF49373">
    <property type="entry name" value="Invasin/intimin cell-adhesion fragments"/>
    <property type="match status" value="10"/>
</dbReference>
<feature type="domain" description="BIG2" evidence="1">
    <location>
        <begin position="546"/>
        <end position="626"/>
    </location>
</feature>
<evidence type="ECO:0000259" key="1">
    <source>
        <dbReference type="SMART" id="SM00635"/>
    </source>
</evidence>
<dbReference type="SMART" id="SM00635">
    <property type="entry name" value="BID_2"/>
    <property type="match status" value="10"/>
</dbReference>
<dbReference type="STRING" id="37658.SAMN05661086_00856"/>
<evidence type="ECO:0000313" key="2">
    <source>
        <dbReference type="EMBL" id="SFR67382.1"/>
    </source>
</evidence>
<dbReference type="InterPro" id="IPR045197">
    <property type="entry name" value="NUP210-like"/>
</dbReference>
<dbReference type="RefSeq" id="WP_092559470.1">
    <property type="nucleotide sequence ID" value="NZ_FOYZ01000003.1"/>
</dbReference>
<keyword evidence="3" id="KW-1185">Reference proteome</keyword>
<feature type="domain" description="BIG2" evidence="1">
    <location>
        <begin position="882"/>
        <end position="959"/>
    </location>
</feature>
<dbReference type="InterPro" id="IPR003343">
    <property type="entry name" value="Big_2"/>
</dbReference>
<protein>
    <submittedName>
        <fullName evidence="2">Uncharacterized conserved protein YjdB, contains Ig-like domain</fullName>
    </submittedName>
</protein>
<accession>A0A1I6IKX0</accession>
<feature type="domain" description="BIG2" evidence="1">
    <location>
        <begin position="1207"/>
        <end position="1279"/>
    </location>
</feature>
<feature type="domain" description="BIG2" evidence="1">
    <location>
        <begin position="965"/>
        <end position="1041"/>
    </location>
</feature>
<dbReference type="PANTHER" id="PTHR23019:SF0">
    <property type="entry name" value="NUCLEAR PORE MEMBRANE GLYCOPROTEIN 210"/>
    <property type="match status" value="1"/>
</dbReference>
<name>A0A1I6IKX0_9FIRM</name>
<reference evidence="2 3" key="1">
    <citation type="submission" date="2016-10" db="EMBL/GenBank/DDBJ databases">
        <authorList>
            <person name="de Groot N.N."/>
        </authorList>
    </citation>
    <scope>NUCLEOTIDE SEQUENCE [LARGE SCALE GENOMIC DNA]</scope>
    <source>
        <strain evidence="2 3">743A</strain>
    </source>
</reference>
<gene>
    <name evidence="2" type="ORF">SAMN05661086_00856</name>
</gene>
<dbReference type="EMBL" id="FOYZ01000003">
    <property type="protein sequence ID" value="SFR67382.1"/>
    <property type="molecule type" value="Genomic_DNA"/>
</dbReference>
<feature type="domain" description="BIG2" evidence="1">
    <location>
        <begin position="800"/>
        <end position="876"/>
    </location>
</feature>
<dbReference type="OrthoDB" id="2680260at2"/>
<feature type="domain" description="BIG2" evidence="1">
    <location>
        <begin position="1049"/>
        <end position="1126"/>
    </location>
</feature>
<dbReference type="PANTHER" id="PTHR23019">
    <property type="entry name" value="NUCLEAR PORE MEMBRANE GLYCOPROTEIN GP210-RELATED"/>
    <property type="match status" value="1"/>
</dbReference>
<feature type="domain" description="BIG2" evidence="1">
    <location>
        <begin position="633"/>
        <end position="708"/>
    </location>
</feature>
<evidence type="ECO:0000313" key="3">
    <source>
        <dbReference type="Proteomes" id="UP000199659"/>
    </source>
</evidence>
<feature type="domain" description="BIG2" evidence="1">
    <location>
        <begin position="459"/>
        <end position="537"/>
    </location>
</feature>
<dbReference type="Pfam" id="PF02368">
    <property type="entry name" value="Big_2"/>
    <property type="match status" value="9"/>
</dbReference>
<dbReference type="Gene3D" id="2.60.40.1080">
    <property type="match status" value="11"/>
</dbReference>
<dbReference type="InterPro" id="IPR008964">
    <property type="entry name" value="Invasin/intimin_cell_adhesion"/>
</dbReference>
<sequence>MKKSFIVSKNIIGLFLIFLIGFAVFSIRFSGFSNAASSDIEILINNSPIGNDPYVMRTKTLTLLFNSPGHPVYANDSAYTIDWFVASAAEQQIIDVTSSEKTVAIVTAKKPGTATITVKVSYTDASGTQMEVESMTCQVKVLFSIDTSVDTSFKKISSSAEREALIMSVDDVKDMQLNFGNATDTNCKWTSDNEDIIKVTTSTSSNLNGGTVTAIGAGKTTLRASYTPDNETTAMTDSIDVYVVPKFSEDNVTFYTSNTLKLHTGSMIFTDTVYERNGGGIKDKLTWIIEKNVNGSSQIIADSIGKTSDLISLDVVSDTRSGLRVNAKAGEYTIKFFPKGIYEANQNVTLSEISDTFYSSMNLIVYGEFSDKTATLNIGDGYNVADAFNLTVSDFVSIFGSYVSSDESNVFSYLPSSAMGTALTKGDANIIITINNSSLAQYLSEAAISAGGYTVKINVIDSLSLDRTSVTLALGAELQLVESHTSYGGTFTWSSSDKNYVTVTQNGLIKAIKVTEDNKDVTITVTQTFSNGNIKKATCLVKVVNTVTNISLNYDEVVLEVDKTVTILATFTPNVSTAPIKWLSSDEELVSLSVASDNKSVVVTGKKAGKVILTAVNKDNFVTACVTITVLSPIKTINLNQTQATVKMNREVVRLKATYTPTDATSTDLRWTSSNTAVATVDEQGLVTLVSAGTVIITVQPEYNPYFVMDQCVMTVVQSATGFYLSQSSVTLEVGKSQKLEYTLNPSNATTSITWKSLDTSIATISSTGTVTAVGSGKTHIIATTEDGAVDTCTIIVTQAASGITLSVYDLTLGIGDTYQVIANPSPATSSETTFTWTSKDPSIATVTKAGKVTGVSAGSTIILVKTASGKVEYLYITVFADVTGMTLNYTTKTIVKGKTFTLKPVFTPTNPSNKNVKWQSANTKVATVTSGGVVKGIRGGVTVIACISEDGGYVANCVVTVTQVVTSITLNKSSYTLGIGKTVSLKATIKSNYATNQKLKWTSSNIKVATVSSKGVVTGKKLGTITIKVAATDGSGEYATCKIRVVRQATSITLNKTTLRMLVGTTTKIRASVSPSTATYRTVKWSTSDEEVATVDVNGNVSAVKEGSCKITAKAKDNSGKQAVCWVYVSKAVASTSVSVSQKDMVMVKGTAAMVSVSISPSNSTDKVYFSSDNKSVASVTSSGRVTARKPGVATITVRTSSGRYALVNVTVVGLNISSLSLTQYDTADLWVEEIGTGVRWFSENPSIASVSAGHIIARKVGRTRIVAVVSGVKLYCTVNVTRSVR</sequence>